<comment type="similarity">
    <text evidence="2">Belongs to the outer membrane factor (OMF) (TC 1.B.17) family.</text>
</comment>
<dbReference type="InterPro" id="IPR003423">
    <property type="entry name" value="OMP_efflux"/>
</dbReference>
<evidence type="ECO:0000313" key="10">
    <source>
        <dbReference type="EMBL" id="SDR55798.1"/>
    </source>
</evidence>
<evidence type="ECO:0000256" key="3">
    <source>
        <dbReference type="ARBA" id="ARBA00022448"/>
    </source>
</evidence>
<dbReference type="GO" id="GO:0009279">
    <property type="term" value="C:cell outer membrane"/>
    <property type="evidence" value="ECO:0007669"/>
    <property type="project" value="UniProtKB-SubCell"/>
</dbReference>
<gene>
    <name evidence="10" type="ORF">SAMN05445850_6175</name>
</gene>
<evidence type="ECO:0000256" key="2">
    <source>
        <dbReference type="ARBA" id="ARBA00007613"/>
    </source>
</evidence>
<evidence type="ECO:0000256" key="6">
    <source>
        <dbReference type="ARBA" id="ARBA00023136"/>
    </source>
</evidence>
<dbReference type="Pfam" id="PF02321">
    <property type="entry name" value="OEP"/>
    <property type="match status" value="1"/>
</dbReference>
<dbReference type="GO" id="GO:0015288">
    <property type="term" value="F:porin activity"/>
    <property type="evidence" value="ECO:0007669"/>
    <property type="project" value="TreeGrafter"/>
</dbReference>
<keyword evidence="7" id="KW-0998">Cell outer membrane</keyword>
<evidence type="ECO:0000256" key="7">
    <source>
        <dbReference type="ARBA" id="ARBA00023237"/>
    </source>
</evidence>
<reference evidence="11" key="1">
    <citation type="submission" date="2016-10" db="EMBL/GenBank/DDBJ databases">
        <authorList>
            <person name="Varghese N."/>
            <person name="Submissions S."/>
        </authorList>
    </citation>
    <scope>NUCLEOTIDE SEQUENCE [LARGE SCALE GENOMIC DNA]</scope>
    <source>
        <strain evidence="11">DUS833</strain>
    </source>
</reference>
<evidence type="ECO:0000256" key="9">
    <source>
        <dbReference type="SAM" id="MobiDB-lite"/>
    </source>
</evidence>
<dbReference type="EMBL" id="FNKX01000002">
    <property type="protein sequence ID" value="SDR55798.1"/>
    <property type="molecule type" value="Genomic_DNA"/>
</dbReference>
<evidence type="ECO:0000313" key="11">
    <source>
        <dbReference type="Proteomes" id="UP000199365"/>
    </source>
</evidence>
<keyword evidence="4" id="KW-1134">Transmembrane beta strand</keyword>
<keyword evidence="8" id="KW-0175">Coiled coil</keyword>
<keyword evidence="5" id="KW-0812">Transmembrane</keyword>
<dbReference type="Proteomes" id="UP000199365">
    <property type="component" value="Unassembled WGS sequence"/>
</dbReference>
<dbReference type="Gene3D" id="1.20.1600.10">
    <property type="entry name" value="Outer membrane efflux proteins (OEP)"/>
    <property type="match status" value="1"/>
</dbReference>
<keyword evidence="11" id="KW-1185">Reference proteome</keyword>
<accession>A0A1H1K0F8</accession>
<evidence type="ECO:0000256" key="4">
    <source>
        <dbReference type="ARBA" id="ARBA00022452"/>
    </source>
</evidence>
<evidence type="ECO:0000256" key="8">
    <source>
        <dbReference type="SAM" id="Coils"/>
    </source>
</evidence>
<organism evidence="10 11">
    <name type="scientific">Paraburkholderia tuberum</name>
    <dbReference type="NCBI Taxonomy" id="157910"/>
    <lineage>
        <taxon>Bacteria</taxon>
        <taxon>Pseudomonadati</taxon>
        <taxon>Pseudomonadota</taxon>
        <taxon>Betaproteobacteria</taxon>
        <taxon>Burkholderiales</taxon>
        <taxon>Burkholderiaceae</taxon>
        <taxon>Paraburkholderia</taxon>
    </lineage>
</organism>
<dbReference type="STRING" id="157910.SAMN05445850_6175"/>
<dbReference type="RefSeq" id="WP_244168799.1">
    <property type="nucleotide sequence ID" value="NZ_FNKX01000002.1"/>
</dbReference>
<dbReference type="PANTHER" id="PTHR30026">
    <property type="entry name" value="OUTER MEMBRANE PROTEIN TOLC"/>
    <property type="match status" value="1"/>
</dbReference>
<sequence>MTRNDFPDVQATALITNGDGLSGLRLRPLSWLVSSLLVVLALPASAIAGAQTKSDLALASDAATASRSTPVEIKQPSTPGSHAPPVTFSQWLETQPSSSEGGPPVDSATLRRIFLSAVEEAEKRSPEVGQAYAAYEAAKSDVDEAKGLRWPQVDIGSQTQGVQFGPGNRNGSNNGNVVTANVTTTVYDWGRTKNTIGSREQLSDAALSSYVAARNQNAFEVTSTLVELGKQRTIVDVSQQFVERMATLVKMLSEIVAVDRGRGSELTQAKARLLQAEAARDSAQAKARDAELALQKLLGESVPPIPHARDWPLQPGNLPQLLERVNAHPSLHQIQSEANAADLNAKVVKASGLPSVNWVVNANAGIGGTGAGQRAPWQTMLTLNWAAFRGGSTQAATAAAGYRAQASWQRLDQQRRDLEYGIRTADQDAHTMLSRAEQYKRLSAETDQVRKAFFEQWYHLGKRTLLDVLLAENDHYGNSVSEVTNRFDGYAAVLREHASAGSLVDWLETGHSGG</sequence>
<proteinExistence type="inferred from homology"/>
<comment type="subcellular location">
    <subcellularLocation>
        <location evidence="1">Cell outer membrane</location>
    </subcellularLocation>
</comment>
<evidence type="ECO:0000256" key="5">
    <source>
        <dbReference type="ARBA" id="ARBA00022692"/>
    </source>
</evidence>
<dbReference type="GO" id="GO:0015562">
    <property type="term" value="F:efflux transmembrane transporter activity"/>
    <property type="evidence" value="ECO:0007669"/>
    <property type="project" value="InterPro"/>
</dbReference>
<dbReference type="AlphaFoldDB" id="A0A1H1K0F8"/>
<name>A0A1H1K0F8_9BURK</name>
<feature type="coiled-coil region" evidence="8">
    <location>
        <begin position="266"/>
        <end position="300"/>
    </location>
</feature>
<dbReference type="PANTHER" id="PTHR30026:SF22">
    <property type="entry name" value="OUTER MEMBRANE EFFLUX PROTEIN"/>
    <property type="match status" value="1"/>
</dbReference>
<protein>
    <submittedName>
        <fullName evidence="10">Outer membrane protein, adhesin transport system</fullName>
    </submittedName>
</protein>
<dbReference type="SUPFAM" id="SSF56954">
    <property type="entry name" value="Outer membrane efflux proteins (OEP)"/>
    <property type="match status" value="1"/>
</dbReference>
<dbReference type="GO" id="GO:1990281">
    <property type="term" value="C:efflux pump complex"/>
    <property type="evidence" value="ECO:0007669"/>
    <property type="project" value="TreeGrafter"/>
</dbReference>
<dbReference type="InterPro" id="IPR051906">
    <property type="entry name" value="TolC-like"/>
</dbReference>
<keyword evidence="3" id="KW-0813">Transport</keyword>
<feature type="region of interest" description="Disordered" evidence="9">
    <location>
        <begin position="66"/>
        <end position="87"/>
    </location>
</feature>
<keyword evidence="6" id="KW-0472">Membrane</keyword>
<evidence type="ECO:0000256" key="1">
    <source>
        <dbReference type="ARBA" id="ARBA00004442"/>
    </source>
</evidence>